<dbReference type="InterPro" id="IPR007298">
    <property type="entry name" value="Cu-R_lipoprotein_NlpE"/>
</dbReference>
<dbReference type="Pfam" id="PF04170">
    <property type="entry name" value="NlpE"/>
    <property type="match status" value="1"/>
</dbReference>
<dbReference type="Proteomes" id="UP001319104">
    <property type="component" value="Unassembled WGS sequence"/>
</dbReference>
<evidence type="ECO:0000313" key="2">
    <source>
        <dbReference type="Proteomes" id="UP001319104"/>
    </source>
</evidence>
<dbReference type="AlphaFoldDB" id="A0AAP2CHA4"/>
<dbReference type="RefSeq" id="WP_213945538.1">
    <property type="nucleotide sequence ID" value="NZ_JAHCMY010000006.1"/>
</dbReference>
<dbReference type="PROSITE" id="PS51257">
    <property type="entry name" value="PROKAR_LIPOPROTEIN"/>
    <property type="match status" value="1"/>
</dbReference>
<protein>
    <submittedName>
        <fullName evidence="1">Copper resistance protein NlpE N-terminal domain-containing protein</fullName>
    </submittedName>
</protein>
<dbReference type="EMBL" id="JAHCMY010000006">
    <property type="protein sequence ID" value="MBS9524673.1"/>
    <property type="molecule type" value="Genomic_DNA"/>
</dbReference>
<accession>A0AAP2CHA4</accession>
<comment type="caution">
    <text evidence="1">The sequence shown here is derived from an EMBL/GenBank/DDBJ whole genome shotgun (WGS) entry which is preliminary data.</text>
</comment>
<gene>
    <name evidence="1" type="ORF">KI659_11700</name>
</gene>
<name>A0AAP2CHA4_9BACT</name>
<reference evidence="1 2" key="1">
    <citation type="submission" date="2021-05" db="EMBL/GenBank/DDBJ databases">
        <authorList>
            <person name="Zhang Z.D."/>
            <person name="Osman G."/>
        </authorList>
    </citation>
    <scope>NUCLEOTIDE SEQUENCE [LARGE SCALE GENOMIC DNA]</scope>
    <source>
        <strain evidence="1 2">KCTC 32217</strain>
    </source>
</reference>
<evidence type="ECO:0000313" key="1">
    <source>
        <dbReference type="EMBL" id="MBS9524673.1"/>
    </source>
</evidence>
<keyword evidence="2" id="KW-1185">Reference proteome</keyword>
<organism evidence="1 2">
    <name type="scientific">Litoribacter ruber</name>
    <dbReference type="NCBI Taxonomy" id="702568"/>
    <lineage>
        <taxon>Bacteria</taxon>
        <taxon>Pseudomonadati</taxon>
        <taxon>Bacteroidota</taxon>
        <taxon>Cytophagia</taxon>
        <taxon>Cytophagales</taxon>
        <taxon>Cyclobacteriaceae</taxon>
        <taxon>Litoribacter</taxon>
    </lineage>
</organism>
<proteinExistence type="predicted"/>
<dbReference type="Gene3D" id="2.40.128.640">
    <property type="match status" value="1"/>
</dbReference>
<sequence length="162" mass="18516">MYRLSLALFSVILLASCGNGENREGEGGLQEIAAPIQERTTERWLVFEGEIPCVDCDKIEVTLWLEKDSIQETNDYRIKTIHRNTAQGDIEEELEGVYARLTGYRGDSEAVVYQLNPGTDAPRYFWLQENGQLRVLGADREKLVEDDEESGLTYDLQPRREN</sequence>